<feature type="region of interest" description="Disordered" evidence="1">
    <location>
        <begin position="168"/>
        <end position="217"/>
    </location>
</feature>
<keyword evidence="3" id="KW-1185">Reference proteome</keyword>
<sequence>MSLASTLFWAPLTVPYGVYQFSLGLYPVQELLLKPLLSLQAAKTEGRLVTLVLTETDGTVLGRQPLWIGWNYDVAGIIELVEKHMQLQDKKVWVDGLGICYQRVFSTAYMALPETAQAKDFALPLVTIAALVQPRDPPALDAAEAATPSPDAAKRMSPGKFFVLPASGSGPAARPGALASHPLNINLSPGSTDVDSPASSPLSRSPMSSSRFSPFKS</sequence>
<evidence type="ECO:0000256" key="1">
    <source>
        <dbReference type="SAM" id="MobiDB-lite"/>
    </source>
</evidence>
<feature type="compositionally biased region" description="Polar residues" evidence="1">
    <location>
        <begin position="183"/>
        <end position="194"/>
    </location>
</feature>
<proteinExistence type="predicted"/>
<reference evidence="2 3" key="1">
    <citation type="journal article" date="2024" name="Nat. Commun.">
        <title>Phylogenomics reveals the evolutionary origins of lichenization in chlorophyte algae.</title>
        <authorList>
            <person name="Puginier C."/>
            <person name="Libourel C."/>
            <person name="Otte J."/>
            <person name="Skaloud P."/>
            <person name="Haon M."/>
            <person name="Grisel S."/>
            <person name="Petersen M."/>
            <person name="Berrin J.G."/>
            <person name="Delaux P.M."/>
            <person name="Dal Grande F."/>
            <person name="Keller J."/>
        </authorList>
    </citation>
    <scope>NUCLEOTIDE SEQUENCE [LARGE SCALE GENOMIC DNA]</scope>
    <source>
        <strain evidence="2 3">SAG 216-7</strain>
    </source>
</reference>
<dbReference type="EMBL" id="JALJOT010000001">
    <property type="protein sequence ID" value="KAK9918282.1"/>
    <property type="molecule type" value="Genomic_DNA"/>
</dbReference>
<name>A0ABR2Z2Z5_9CHLO</name>
<comment type="caution">
    <text evidence="2">The sequence shown here is derived from an EMBL/GenBank/DDBJ whole genome shotgun (WGS) entry which is preliminary data.</text>
</comment>
<evidence type="ECO:0000313" key="2">
    <source>
        <dbReference type="EMBL" id="KAK9918282.1"/>
    </source>
</evidence>
<evidence type="ECO:0000313" key="3">
    <source>
        <dbReference type="Proteomes" id="UP001491310"/>
    </source>
</evidence>
<dbReference type="Proteomes" id="UP001491310">
    <property type="component" value="Unassembled WGS sequence"/>
</dbReference>
<feature type="compositionally biased region" description="Low complexity" evidence="1">
    <location>
        <begin position="196"/>
        <end position="217"/>
    </location>
</feature>
<accession>A0ABR2Z2Z5</accession>
<feature type="compositionally biased region" description="Low complexity" evidence="1">
    <location>
        <begin position="168"/>
        <end position="180"/>
    </location>
</feature>
<organism evidence="2 3">
    <name type="scientific">Coccomyxa subellipsoidea</name>
    <dbReference type="NCBI Taxonomy" id="248742"/>
    <lineage>
        <taxon>Eukaryota</taxon>
        <taxon>Viridiplantae</taxon>
        <taxon>Chlorophyta</taxon>
        <taxon>core chlorophytes</taxon>
        <taxon>Trebouxiophyceae</taxon>
        <taxon>Trebouxiophyceae incertae sedis</taxon>
        <taxon>Coccomyxaceae</taxon>
        <taxon>Coccomyxa</taxon>
    </lineage>
</organism>
<protein>
    <submittedName>
        <fullName evidence="2">Uncharacterized protein</fullName>
    </submittedName>
</protein>
<gene>
    <name evidence="2" type="ORF">WJX75_002821</name>
</gene>